<name>A0A2H4QBS7_9VIRU</name>
<dbReference type="InterPro" id="IPR004118">
    <property type="entry name" value="HEV_TT_vir_Orf2/Gyrovir_Vp2_N"/>
</dbReference>
<accession>A0A2H4QBS7</accession>
<keyword evidence="4" id="KW-1185">Reference proteome</keyword>
<dbReference type="GeneID" id="80535520"/>
<dbReference type="RefSeq" id="YP_010797565.1">
    <property type="nucleotide sequence ID" value="NC_076206.1"/>
</dbReference>
<evidence type="ECO:0000313" key="3">
    <source>
        <dbReference type="EMBL" id="ATX61859.1"/>
    </source>
</evidence>
<protein>
    <submittedName>
        <fullName evidence="3">Putative ORF2</fullName>
    </submittedName>
</protein>
<evidence type="ECO:0000313" key="4">
    <source>
        <dbReference type="Proteomes" id="UP000677376"/>
    </source>
</evidence>
<organism evidence="3">
    <name type="scientific">Torque teno didelphis albiventris virus</name>
    <dbReference type="NCBI Taxonomy" id="2054619"/>
    <lineage>
        <taxon>Viruses</taxon>
        <taxon>Monodnaviria</taxon>
        <taxon>Shotokuvirae</taxon>
        <taxon>Commensaviricota</taxon>
        <taxon>Cardeaviricetes</taxon>
        <taxon>Sanitavirales</taxon>
        <taxon>Anelloviridae</taxon>
        <taxon>Xitorquevirus</taxon>
        <taxon>Xitorquevirus didel1</taxon>
    </lineage>
</organism>
<proteinExistence type="predicted"/>
<reference evidence="3" key="1">
    <citation type="journal article" date="2017" name="Virology">
        <title>Discovery of novel anelloviruses in small mammals expands the host range and diversity of the Anelloviridae.</title>
        <authorList>
            <person name="de Souza W.M."/>
            <person name="Fumagalli M.J."/>
            <person name="de Araujo J."/>
            <person name="Sabino-Santos G.Jr."/>
            <person name="Maia F.G.M."/>
            <person name="Romeiro M.F."/>
            <person name="Modha S."/>
            <person name="Nardi M.S."/>
            <person name="Queiroz L.H."/>
            <person name="Durigon E.L."/>
            <person name="Nunes M.R.T."/>
            <person name="Murcia P.R."/>
            <person name="Figueiredo L.T.M."/>
        </authorList>
    </citation>
    <scope>NUCLEOTIDE SEQUENCE</scope>
    <source>
        <strain evidence="3">3470</strain>
    </source>
</reference>
<dbReference type="Pfam" id="PF02957">
    <property type="entry name" value="TT_ORF2-like"/>
    <property type="match status" value="1"/>
</dbReference>
<sequence length="102" mass="10701">MGDSKQKLAEGLAYITASNLWVKSSEAAHGVFCNCGDPANHLLAALNGQEAAYLLGVAKRCPSTTTPPLEENMPTSEDKDGSDGTVEDLLAAYEGDTQGENK</sequence>
<feature type="domain" description="Hepatitis TT virus Orf2/Gyrovirus Vp2 N-terminal" evidence="2">
    <location>
        <begin position="18"/>
        <end position="50"/>
    </location>
</feature>
<dbReference type="EMBL" id="MF541378">
    <property type="protein sequence ID" value="ATX61859.1"/>
    <property type="molecule type" value="Genomic_DNA"/>
</dbReference>
<dbReference type="Proteomes" id="UP000677376">
    <property type="component" value="Segment"/>
</dbReference>
<dbReference type="KEGG" id="vg:80535520"/>
<feature type="region of interest" description="Disordered" evidence="1">
    <location>
        <begin position="63"/>
        <end position="102"/>
    </location>
</feature>
<evidence type="ECO:0000256" key="1">
    <source>
        <dbReference type="SAM" id="MobiDB-lite"/>
    </source>
</evidence>
<evidence type="ECO:0000259" key="2">
    <source>
        <dbReference type="Pfam" id="PF02957"/>
    </source>
</evidence>